<organism evidence="1 2">
    <name type="scientific">Maribacter cobaltidurans</name>
    <dbReference type="NCBI Taxonomy" id="1178778"/>
    <lineage>
        <taxon>Bacteria</taxon>
        <taxon>Pseudomonadati</taxon>
        <taxon>Bacteroidota</taxon>
        <taxon>Flavobacteriia</taxon>
        <taxon>Flavobacteriales</taxon>
        <taxon>Flavobacteriaceae</taxon>
        <taxon>Maribacter</taxon>
    </lineage>
</organism>
<name>A0ABU7IRU2_9FLAO</name>
<keyword evidence="2" id="KW-1185">Reference proteome</keyword>
<sequence length="150" mass="17179">MVNKNCFFFLVVLLMLGCTSDDLVLKDTELQFTSQKWKLTQMTGSWVNSVSEGEEMEWQEYYIFHPDGSFVKSREQDGIIKEASGTFEIVEFDNDDADYLSLNYVTGEELVGSCSGSDKKETLRYLSSTEIYNTWMACDGPGLYYVLEKD</sequence>
<dbReference type="EMBL" id="JAZDDG010000002">
    <property type="protein sequence ID" value="MEE1975600.1"/>
    <property type="molecule type" value="Genomic_DNA"/>
</dbReference>
<evidence type="ECO:0000313" key="2">
    <source>
        <dbReference type="Proteomes" id="UP001356308"/>
    </source>
</evidence>
<reference evidence="1 2" key="1">
    <citation type="submission" date="2024-01" db="EMBL/GenBank/DDBJ databases">
        <title>Maribacter spp. originated from different algae showed divergent polysaccharides utilization ability.</title>
        <authorList>
            <person name="Wang H."/>
            <person name="Wu Y."/>
        </authorList>
    </citation>
    <scope>NUCLEOTIDE SEQUENCE [LARGE SCALE GENOMIC DNA]</scope>
    <source>
        <strain evidence="1 2">PR1</strain>
    </source>
</reference>
<gene>
    <name evidence="1" type="ORF">V1I91_05940</name>
</gene>
<proteinExistence type="predicted"/>
<evidence type="ECO:0008006" key="3">
    <source>
        <dbReference type="Google" id="ProtNLM"/>
    </source>
</evidence>
<comment type="caution">
    <text evidence="1">The sequence shown here is derived from an EMBL/GenBank/DDBJ whole genome shotgun (WGS) entry which is preliminary data.</text>
</comment>
<evidence type="ECO:0000313" key="1">
    <source>
        <dbReference type="EMBL" id="MEE1975600.1"/>
    </source>
</evidence>
<accession>A0ABU7IRU2</accession>
<dbReference type="PROSITE" id="PS51257">
    <property type="entry name" value="PROKAR_LIPOPROTEIN"/>
    <property type="match status" value="1"/>
</dbReference>
<dbReference type="Proteomes" id="UP001356308">
    <property type="component" value="Unassembled WGS sequence"/>
</dbReference>
<protein>
    <recommendedName>
        <fullName evidence="3">Lipocalin-like domain-containing protein</fullName>
    </recommendedName>
</protein>